<proteinExistence type="predicted"/>
<feature type="region of interest" description="Disordered" evidence="1">
    <location>
        <begin position="1"/>
        <end position="27"/>
    </location>
</feature>
<feature type="domain" description="SCP" evidence="2">
    <location>
        <begin position="438"/>
        <end position="542"/>
    </location>
</feature>
<dbReference type="EMBL" id="GG662699">
    <property type="protein sequence ID" value="EAR96081.2"/>
    <property type="molecule type" value="Genomic_DNA"/>
</dbReference>
<accession>I7MEC7</accession>
<evidence type="ECO:0000313" key="4">
    <source>
        <dbReference type="Proteomes" id="UP000009168"/>
    </source>
</evidence>
<sequence>MGNSQDKNQDYQNVSQRPDSQRNNNSQNKNALMRKIQSLYPQISNKELEIFANQNKDMIFWSVQDHDFEKKLQKSLEKHFRAQESKYNQLIERLYAHRQAQMKDVSLVNNQFIQSDQLNDQDMRIIFENASLLEKIDKMKDFFLIKHNNPLQLSLHVTFLANTFKQIIDLGEKDEDFYVTIVKGYTQFPSNLSKLMCLCGFIEFNEDGQTIGLYYQKRNPNLIKTLYRYLKQKYHTNIKQIDTIIKEISEQQSFKHQSTGFSLENYQKQQFNNLQISQNQAQNLKEQVQQQNQINQNYNIDAQQQSRSNNSSNSQQKSEDYQKYKEQYEKQYQKKELAGKITLSQNPIYQQISTVVQSKQIQERVKAQIEARQRREEKNKSGQGKQNQTKSKAEDLLFDESNLTVQTSQQSAEVSQFELQDLNPKETPEMRMSRAIIDLINQYRKQNNMLQLQFSQNIMPTCEYHSRNIANNEAPFGHDGFEGRVREISLYADFVLVCESVVQSTTPVDCQKLVTELINNERHKKNLLSPTTHACAGVYSKQNSAFITIIFYKSR</sequence>
<evidence type="ECO:0000259" key="2">
    <source>
        <dbReference type="Pfam" id="PF00188"/>
    </source>
</evidence>
<dbReference type="CDD" id="cd05379">
    <property type="entry name" value="CAP_bacterial"/>
    <property type="match status" value="1"/>
</dbReference>
<dbReference type="RefSeq" id="XP_001016326.2">
    <property type="nucleotide sequence ID" value="XM_001016326.2"/>
</dbReference>
<feature type="region of interest" description="Disordered" evidence="1">
    <location>
        <begin position="367"/>
        <end position="395"/>
    </location>
</feature>
<dbReference type="InParanoid" id="I7MEC7"/>
<evidence type="ECO:0000256" key="1">
    <source>
        <dbReference type="SAM" id="MobiDB-lite"/>
    </source>
</evidence>
<dbReference type="Gene3D" id="3.40.33.10">
    <property type="entry name" value="CAP"/>
    <property type="match status" value="1"/>
</dbReference>
<dbReference type="PANTHER" id="PTHR31157">
    <property type="entry name" value="SCP DOMAIN-CONTAINING PROTEIN"/>
    <property type="match status" value="1"/>
</dbReference>
<feature type="region of interest" description="Disordered" evidence="1">
    <location>
        <begin position="302"/>
        <end position="325"/>
    </location>
</feature>
<dbReference type="InterPro" id="IPR014044">
    <property type="entry name" value="CAP_dom"/>
</dbReference>
<dbReference type="SUPFAM" id="SSF55797">
    <property type="entry name" value="PR-1-like"/>
    <property type="match status" value="1"/>
</dbReference>
<feature type="compositionally biased region" description="Low complexity" evidence="1">
    <location>
        <begin position="302"/>
        <end position="316"/>
    </location>
</feature>
<dbReference type="AlphaFoldDB" id="I7MEC7"/>
<organism evidence="3 4">
    <name type="scientific">Tetrahymena thermophila (strain SB210)</name>
    <dbReference type="NCBI Taxonomy" id="312017"/>
    <lineage>
        <taxon>Eukaryota</taxon>
        <taxon>Sar</taxon>
        <taxon>Alveolata</taxon>
        <taxon>Ciliophora</taxon>
        <taxon>Intramacronucleata</taxon>
        <taxon>Oligohymenophorea</taxon>
        <taxon>Hymenostomatida</taxon>
        <taxon>Tetrahymenina</taxon>
        <taxon>Tetrahymenidae</taxon>
        <taxon>Tetrahymena</taxon>
    </lineage>
</organism>
<dbReference type="Pfam" id="PF00188">
    <property type="entry name" value="CAP"/>
    <property type="match status" value="1"/>
</dbReference>
<feature type="compositionally biased region" description="Basic and acidic residues" evidence="1">
    <location>
        <begin position="367"/>
        <end position="380"/>
    </location>
</feature>
<evidence type="ECO:0000313" key="3">
    <source>
        <dbReference type="EMBL" id="EAR96081.2"/>
    </source>
</evidence>
<dbReference type="GeneID" id="7834226"/>
<gene>
    <name evidence="3" type="ORF">TTHERM_00128450</name>
</gene>
<dbReference type="KEGG" id="tet:TTHERM_00128450"/>
<keyword evidence="4" id="KW-1185">Reference proteome</keyword>
<dbReference type="OrthoDB" id="568194at2759"/>
<dbReference type="InterPro" id="IPR035940">
    <property type="entry name" value="CAP_sf"/>
</dbReference>
<protein>
    <submittedName>
        <fullName evidence="3">SCP-like extracellular protein, putative</fullName>
    </submittedName>
</protein>
<name>I7MEC7_TETTS</name>
<reference evidence="4" key="1">
    <citation type="journal article" date="2006" name="PLoS Biol.">
        <title>Macronuclear genome sequence of the ciliate Tetrahymena thermophila, a model eukaryote.</title>
        <authorList>
            <person name="Eisen J.A."/>
            <person name="Coyne R.S."/>
            <person name="Wu M."/>
            <person name="Wu D."/>
            <person name="Thiagarajan M."/>
            <person name="Wortman J.R."/>
            <person name="Badger J.H."/>
            <person name="Ren Q."/>
            <person name="Amedeo P."/>
            <person name="Jones K.M."/>
            <person name="Tallon L.J."/>
            <person name="Delcher A.L."/>
            <person name="Salzberg S.L."/>
            <person name="Silva J.C."/>
            <person name="Haas B.J."/>
            <person name="Majoros W.H."/>
            <person name="Farzad M."/>
            <person name="Carlton J.M."/>
            <person name="Smith R.K. Jr."/>
            <person name="Garg J."/>
            <person name="Pearlman R.E."/>
            <person name="Karrer K.M."/>
            <person name="Sun L."/>
            <person name="Manning G."/>
            <person name="Elde N.C."/>
            <person name="Turkewitz A.P."/>
            <person name="Asai D.J."/>
            <person name="Wilkes D.E."/>
            <person name="Wang Y."/>
            <person name="Cai H."/>
            <person name="Collins K."/>
            <person name="Stewart B.A."/>
            <person name="Lee S.R."/>
            <person name="Wilamowska K."/>
            <person name="Weinberg Z."/>
            <person name="Ruzzo W.L."/>
            <person name="Wloga D."/>
            <person name="Gaertig J."/>
            <person name="Frankel J."/>
            <person name="Tsao C.-C."/>
            <person name="Gorovsky M.A."/>
            <person name="Keeling P.J."/>
            <person name="Waller R.F."/>
            <person name="Patron N.J."/>
            <person name="Cherry J.M."/>
            <person name="Stover N.A."/>
            <person name="Krieger C.J."/>
            <person name="del Toro C."/>
            <person name="Ryder H.F."/>
            <person name="Williamson S.C."/>
            <person name="Barbeau R.A."/>
            <person name="Hamilton E.P."/>
            <person name="Orias E."/>
        </authorList>
    </citation>
    <scope>NUCLEOTIDE SEQUENCE [LARGE SCALE GENOMIC DNA]</scope>
    <source>
        <strain evidence="4">SB210</strain>
    </source>
</reference>
<dbReference type="Proteomes" id="UP000009168">
    <property type="component" value="Unassembled WGS sequence"/>
</dbReference>
<dbReference type="PANTHER" id="PTHR31157:SF1">
    <property type="entry name" value="SCP DOMAIN-CONTAINING PROTEIN"/>
    <property type="match status" value="1"/>
</dbReference>
<feature type="compositionally biased region" description="Polar residues" evidence="1">
    <location>
        <begin position="381"/>
        <end position="390"/>
    </location>
</feature>